<evidence type="ECO:0000256" key="1">
    <source>
        <dbReference type="ARBA" id="ARBA00004141"/>
    </source>
</evidence>
<evidence type="ECO:0000256" key="2">
    <source>
        <dbReference type="ARBA" id="ARBA00022692"/>
    </source>
</evidence>
<evidence type="ECO:0000256" key="3">
    <source>
        <dbReference type="ARBA" id="ARBA00022989"/>
    </source>
</evidence>
<dbReference type="PANTHER" id="PTHR12859">
    <property type="entry name" value="PRA1 PROTEIN"/>
    <property type="match status" value="1"/>
</dbReference>
<sequence length="233" mass="26474">MPRTLCDRGIRSSQPTLLRVFSLKHRSAMDVNWKLCYDVEVPPVRGFSEFVLDRSHLEMPPFRDLPKWNARILSNLLYFQSNYFVVVFLFAAVWSSLHATDTVIGLSAVVVLGAVVSLSLSRHPALAEMRREHPLATLGAFVIASYYFIYTLSSVIVVLFTLAVPLLLVLLHASVRLRDLKTKINRINLKKTLMARLLELFGVDFKTFWFSAVHSGLAMNDETWTCRLGALNF</sequence>
<accession>A0A914ZZA5</accession>
<protein>
    <recommendedName>
        <fullName evidence="5">PRA1 family protein</fullName>
    </recommendedName>
</protein>
<evidence type="ECO:0000313" key="7">
    <source>
        <dbReference type="WBParaSite" id="PgE068_g006_t01"/>
    </source>
</evidence>
<comment type="subcellular location">
    <subcellularLocation>
        <location evidence="1 5">Membrane</location>
        <topology evidence="1 5">Multi-pass membrane protein</topology>
    </subcellularLocation>
</comment>
<feature type="transmembrane region" description="Helical" evidence="5">
    <location>
        <begin position="76"/>
        <end position="97"/>
    </location>
</feature>
<reference evidence="7" key="1">
    <citation type="submission" date="2022-11" db="UniProtKB">
        <authorList>
            <consortium name="WormBaseParasite"/>
        </authorList>
    </citation>
    <scope>IDENTIFICATION</scope>
</reference>
<keyword evidence="4 5" id="KW-0472">Membrane</keyword>
<organism evidence="6 7">
    <name type="scientific">Parascaris univalens</name>
    <name type="common">Nematode worm</name>
    <dbReference type="NCBI Taxonomy" id="6257"/>
    <lineage>
        <taxon>Eukaryota</taxon>
        <taxon>Metazoa</taxon>
        <taxon>Ecdysozoa</taxon>
        <taxon>Nematoda</taxon>
        <taxon>Chromadorea</taxon>
        <taxon>Rhabditida</taxon>
        <taxon>Spirurina</taxon>
        <taxon>Ascaridomorpha</taxon>
        <taxon>Ascaridoidea</taxon>
        <taxon>Ascarididae</taxon>
        <taxon>Parascaris</taxon>
    </lineage>
</organism>
<dbReference type="Pfam" id="PF03208">
    <property type="entry name" value="PRA1"/>
    <property type="match status" value="1"/>
</dbReference>
<evidence type="ECO:0000256" key="4">
    <source>
        <dbReference type="ARBA" id="ARBA00023136"/>
    </source>
</evidence>
<dbReference type="WBParaSite" id="PgE068_g006_t01">
    <property type="protein sequence ID" value="PgE068_g006_t01"/>
    <property type="gene ID" value="PgE068_g006"/>
</dbReference>
<proteinExistence type="inferred from homology"/>
<feature type="transmembrane region" description="Helical" evidence="5">
    <location>
        <begin position="155"/>
        <end position="175"/>
    </location>
</feature>
<keyword evidence="3 5" id="KW-1133">Transmembrane helix</keyword>
<feature type="transmembrane region" description="Helical" evidence="5">
    <location>
        <begin position="133"/>
        <end position="149"/>
    </location>
</feature>
<feature type="transmembrane region" description="Helical" evidence="5">
    <location>
        <begin position="103"/>
        <end position="121"/>
    </location>
</feature>
<evidence type="ECO:0000256" key="5">
    <source>
        <dbReference type="RuleBase" id="RU363107"/>
    </source>
</evidence>
<comment type="similarity">
    <text evidence="5">Belongs to the PRA1 family.</text>
</comment>
<dbReference type="AlphaFoldDB" id="A0A914ZZA5"/>
<keyword evidence="2 5" id="KW-0812">Transmembrane</keyword>
<name>A0A914ZZA5_PARUN</name>
<evidence type="ECO:0000313" key="6">
    <source>
        <dbReference type="Proteomes" id="UP000887569"/>
    </source>
</evidence>
<dbReference type="Proteomes" id="UP000887569">
    <property type="component" value="Unplaced"/>
</dbReference>
<dbReference type="PANTHER" id="PTHR12859:SF0">
    <property type="entry name" value="PRA1 FAMILY PROTEIN"/>
    <property type="match status" value="1"/>
</dbReference>
<dbReference type="GO" id="GO:0016020">
    <property type="term" value="C:membrane"/>
    <property type="evidence" value="ECO:0007669"/>
    <property type="project" value="UniProtKB-SubCell"/>
</dbReference>
<keyword evidence="6" id="KW-1185">Reference proteome</keyword>
<dbReference type="InterPro" id="IPR004895">
    <property type="entry name" value="Prenylated_rab_accept_PRA1"/>
</dbReference>